<dbReference type="EC" id="2.1.1.199" evidence="7"/>
<keyword evidence="3 7" id="KW-0698">rRNA processing</keyword>
<dbReference type="SUPFAM" id="SSF53335">
    <property type="entry name" value="S-adenosyl-L-methionine-dependent methyltransferases"/>
    <property type="match status" value="1"/>
</dbReference>
<dbReference type="PANTHER" id="PTHR11265:SF0">
    <property type="entry name" value="12S RRNA N4-METHYLCYTIDINE METHYLTRANSFERASE"/>
    <property type="match status" value="1"/>
</dbReference>
<dbReference type="GO" id="GO:0005737">
    <property type="term" value="C:cytoplasm"/>
    <property type="evidence" value="ECO:0007669"/>
    <property type="project" value="UniProtKB-SubCell"/>
</dbReference>
<comment type="subcellular location">
    <subcellularLocation>
        <location evidence="7">Cytoplasm</location>
    </subcellularLocation>
</comment>
<dbReference type="PIRSF" id="PIRSF004486">
    <property type="entry name" value="MraW"/>
    <property type="match status" value="1"/>
</dbReference>
<reference evidence="8 9" key="1">
    <citation type="submission" date="2020-10" db="EMBL/GenBank/DDBJ databases">
        <title>Campylobacter and Helicobacter PacBio genomes.</title>
        <authorList>
            <person name="Lane C."/>
        </authorList>
    </citation>
    <scope>NUCLEOTIDE SEQUENCE [LARGE SCALE GENOMIC DNA]</scope>
    <source>
        <strain evidence="8 9">2016D-0077</strain>
    </source>
</reference>
<evidence type="ECO:0000256" key="3">
    <source>
        <dbReference type="ARBA" id="ARBA00022552"/>
    </source>
</evidence>
<dbReference type="AlphaFoldDB" id="A0A7M1LEM4"/>
<dbReference type="Gene3D" id="1.10.150.170">
    <property type="entry name" value="Putative methyltransferase TM0872, insert domain"/>
    <property type="match status" value="1"/>
</dbReference>
<evidence type="ECO:0000256" key="1">
    <source>
        <dbReference type="ARBA" id="ARBA00010396"/>
    </source>
</evidence>
<feature type="binding site" evidence="7">
    <location>
        <position position="95"/>
    </location>
    <ligand>
        <name>S-adenosyl-L-methionine</name>
        <dbReference type="ChEBI" id="CHEBI:59789"/>
    </ligand>
</feature>
<dbReference type="InterPro" id="IPR023397">
    <property type="entry name" value="SAM-dep_MeTrfase_MraW_recog"/>
</dbReference>
<gene>
    <name evidence="7 8" type="primary">rsmH</name>
    <name evidence="8" type="ORF">IMC76_06115</name>
</gene>
<dbReference type="Proteomes" id="UP000594749">
    <property type="component" value="Chromosome"/>
</dbReference>
<dbReference type="InterPro" id="IPR002903">
    <property type="entry name" value="RsmH"/>
</dbReference>
<dbReference type="RefSeq" id="WP_025803253.1">
    <property type="nucleotide sequence ID" value="NZ_CP053842.1"/>
</dbReference>
<keyword evidence="5 7" id="KW-0808">Transferase</keyword>
<protein>
    <recommendedName>
        <fullName evidence="7">Ribosomal RNA small subunit methyltransferase H</fullName>
        <ecNumber evidence="7">2.1.1.199</ecNumber>
    </recommendedName>
    <alternativeName>
        <fullName evidence="7">16S rRNA m(4)C1402 methyltransferase</fullName>
    </alternativeName>
    <alternativeName>
        <fullName evidence="7">rRNA (cytosine-N(4)-)-methyltransferase RsmH</fullName>
    </alternativeName>
</protein>
<comment type="function">
    <text evidence="7">Specifically methylates the N4 position of cytidine in position 1402 (C1402) of 16S rRNA.</text>
</comment>
<dbReference type="PANTHER" id="PTHR11265">
    <property type="entry name" value="S-ADENOSYL-METHYLTRANSFERASE MRAW"/>
    <property type="match status" value="1"/>
</dbReference>
<dbReference type="GO" id="GO:0071424">
    <property type="term" value="F:rRNA (cytosine-N4-)-methyltransferase activity"/>
    <property type="evidence" value="ECO:0007669"/>
    <property type="project" value="UniProtKB-UniRule"/>
</dbReference>
<dbReference type="SUPFAM" id="SSF81799">
    <property type="entry name" value="Putative methyltransferase TM0872, insert domain"/>
    <property type="match status" value="1"/>
</dbReference>
<evidence type="ECO:0000313" key="9">
    <source>
        <dbReference type="Proteomes" id="UP000594749"/>
    </source>
</evidence>
<dbReference type="InterPro" id="IPR029063">
    <property type="entry name" value="SAM-dependent_MTases_sf"/>
</dbReference>
<name>A0A7M1LEM4_9BACT</name>
<dbReference type="OrthoDB" id="9806637at2"/>
<proteinExistence type="inferred from homology"/>
<dbReference type="EMBL" id="CP063078">
    <property type="protein sequence ID" value="QOQ86791.1"/>
    <property type="molecule type" value="Genomic_DNA"/>
</dbReference>
<dbReference type="GO" id="GO:0070475">
    <property type="term" value="P:rRNA base methylation"/>
    <property type="evidence" value="ECO:0007669"/>
    <property type="project" value="UniProtKB-UniRule"/>
</dbReference>
<dbReference type="HAMAP" id="MF_01007">
    <property type="entry name" value="16SrRNA_methyltr_H"/>
    <property type="match status" value="1"/>
</dbReference>
<accession>A0A7M1LEM4</accession>
<feature type="binding site" evidence="7">
    <location>
        <position position="77"/>
    </location>
    <ligand>
        <name>S-adenosyl-L-methionine</name>
        <dbReference type="ChEBI" id="CHEBI:59789"/>
    </ligand>
</feature>
<comment type="similarity">
    <text evidence="1 7">Belongs to the methyltransferase superfamily. RsmH family.</text>
</comment>
<evidence type="ECO:0000256" key="2">
    <source>
        <dbReference type="ARBA" id="ARBA00022490"/>
    </source>
</evidence>
<keyword evidence="2 7" id="KW-0963">Cytoplasm</keyword>
<feature type="binding site" evidence="7">
    <location>
        <position position="102"/>
    </location>
    <ligand>
        <name>S-adenosyl-L-methionine</name>
        <dbReference type="ChEBI" id="CHEBI:59789"/>
    </ligand>
</feature>
<comment type="catalytic activity">
    <reaction evidence="7">
        <text>cytidine(1402) in 16S rRNA + S-adenosyl-L-methionine = N(4)-methylcytidine(1402) in 16S rRNA + S-adenosyl-L-homocysteine + H(+)</text>
        <dbReference type="Rhea" id="RHEA:42928"/>
        <dbReference type="Rhea" id="RHEA-COMP:10286"/>
        <dbReference type="Rhea" id="RHEA-COMP:10287"/>
        <dbReference type="ChEBI" id="CHEBI:15378"/>
        <dbReference type="ChEBI" id="CHEBI:57856"/>
        <dbReference type="ChEBI" id="CHEBI:59789"/>
        <dbReference type="ChEBI" id="CHEBI:74506"/>
        <dbReference type="ChEBI" id="CHEBI:82748"/>
        <dbReference type="EC" id="2.1.1.199"/>
    </reaction>
</comment>
<organism evidence="8 9">
    <name type="scientific">Campylobacter corcagiensis</name>
    <dbReference type="NCBI Taxonomy" id="1448857"/>
    <lineage>
        <taxon>Bacteria</taxon>
        <taxon>Pseudomonadati</taxon>
        <taxon>Campylobacterota</taxon>
        <taxon>Epsilonproteobacteria</taxon>
        <taxon>Campylobacterales</taxon>
        <taxon>Campylobacteraceae</taxon>
        <taxon>Campylobacter</taxon>
    </lineage>
</organism>
<evidence type="ECO:0000256" key="5">
    <source>
        <dbReference type="ARBA" id="ARBA00022679"/>
    </source>
</evidence>
<evidence type="ECO:0000313" key="8">
    <source>
        <dbReference type="EMBL" id="QOQ86791.1"/>
    </source>
</evidence>
<keyword evidence="6 7" id="KW-0949">S-adenosyl-L-methionine</keyword>
<sequence>MIHTPVLSNEVLETFKEIKSGTIVDCTLGYAGHSSLILEQNGGINLVGCDRDKTAVEYSTKKLEKFGNRVKIYHSKFSEILKHLDVGNIRGILADIGLSSLQIDQNSRGFSLNSDTLDMRMDVSQEKDAKFVINSYSASQLERILREYGELKDAKFIASKIVKAREIKAISTAKELVSIIGDAPMRRSKFQKSSVSKATLVFQAVRIEVNSELDELTTLLTNIRNLNLTNCIVAIISFHSLEDRVVKNTFKEWSKNCICPEFFLKCECGGDHALGEIITKKAVTPSQKEMKENSRSRCAKMRVFKIK</sequence>
<dbReference type="NCBIfam" id="TIGR00006">
    <property type="entry name" value="16S rRNA (cytosine(1402)-N(4))-methyltransferase RsmH"/>
    <property type="match status" value="1"/>
</dbReference>
<evidence type="ECO:0000256" key="6">
    <source>
        <dbReference type="ARBA" id="ARBA00022691"/>
    </source>
</evidence>
<feature type="binding site" evidence="7">
    <location>
        <position position="50"/>
    </location>
    <ligand>
        <name>S-adenosyl-L-methionine</name>
        <dbReference type="ChEBI" id="CHEBI:59789"/>
    </ligand>
</feature>
<feature type="binding site" evidence="7">
    <location>
        <begin position="31"/>
        <end position="33"/>
    </location>
    <ligand>
        <name>S-adenosyl-L-methionine</name>
        <dbReference type="ChEBI" id="CHEBI:59789"/>
    </ligand>
</feature>
<keyword evidence="9" id="KW-1185">Reference proteome</keyword>
<dbReference type="Pfam" id="PF01795">
    <property type="entry name" value="Methyltransf_5"/>
    <property type="match status" value="1"/>
</dbReference>
<evidence type="ECO:0000256" key="4">
    <source>
        <dbReference type="ARBA" id="ARBA00022603"/>
    </source>
</evidence>
<keyword evidence="4 7" id="KW-0489">Methyltransferase</keyword>
<evidence type="ECO:0000256" key="7">
    <source>
        <dbReference type="HAMAP-Rule" id="MF_01007"/>
    </source>
</evidence>
<dbReference type="Gene3D" id="3.40.50.150">
    <property type="entry name" value="Vaccinia Virus protein VP39"/>
    <property type="match status" value="1"/>
</dbReference>